<dbReference type="PANTHER" id="PTHR30252:SF3">
    <property type="entry name" value="PYRUVATE_PROTON SYMPORTER BTST"/>
    <property type="match status" value="1"/>
</dbReference>
<comment type="subcellular location">
    <subcellularLocation>
        <location evidence="1">Cell membrane</location>
        <topology evidence="1">Multi-pass membrane protein</topology>
    </subcellularLocation>
</comment>
<reference evidence="11" key="1">
    <citation type="submission" date="2023-06" db="EMBL/GenBank/DDBJ databases">
        <title>WGS-Sequencing of Streptomyces ficellus isolate 21 collected from sand in Gara Djebilet Iron Mine in Algeria.</title>
        <authorList>
            <person name="Zegers G.P."/>
            <person name="Gomez A."/>
            <person name="Gueddou A."/>
            <person name="Zahara A.F."/>
            <person name="Worth M."/>
            <person name="Sevigny J.L."/>
            <person name="Tisa L."/>
        </authorList>
    </citation>
    <scope>NUCLEOTIDE SEQUENCE</scope>
    <source>
        <strain evidence="11">AS11</strain>
    </source>
</reference>
<evidence type="ECO:0000256" key="7">
    <source>
        <dbReference type="ARBA" id="ARBA00023136"/>
    </source>
</evidence>
<dbReference type="InterPro" id="IPR003706">
    <property type="entry name" value="CstA_N"/>
</dbReference>
<feature type="transmembrane region" description="Helical" evidence="9">
    <location>
        <begin position="379"/>
        <end position="406"/>
    </location>
</feature>
<feature type="transmembrane region" description="Helical" evidence="9">
    <location>
        <begin position="202"/>
        <end position="222"/>
    </location>
</feature>
<feature type="transmembrane region" description="Helical" evidence="9">
    <location>
        <begin position="337"/>
        <end position="358"/>
    </location>
</feature>
<dbReference type="EMBL" id="JAUEPL010000042">
    <property type="protein sequence ID" value="MDN3296975.1"/>
    <property type="molecule type" value="Genomic_DNA"/>
</dbReference>
<evidence type="ECO:0000313" key="12">
    <source>
        <dbReference type="Proteomes" id="UP001174050"/>
    </source>
</evidence>
<keyword evidence="6 9" id="KW-1133">Transmembrane helix</keyword>
<evidence type="ECO:0000256" key="8">
    <source>
        <dbReference type="SAM" id="MobiDB-lite"/>
    </source>
</evidence>
<feature type="transmembrane region" description="Helical" evidence="9">
    <location>
        <begin position="131"/>
        <end position="151"/>
    </location>
</feature>
<evidence type="ECO:0000256" key="2">
    <source>
        <dbReference type="ARBA" id="ARBA00007755"/>
    </source>
</evidence>
<feature type="transmembrane region" description="Helical" evidence="9">
    <location>
        <begin position="656"/>
        <end position="677"/>
    </location>
</feature>
<keyword evidence="3" id="KW-0813">Transport</keyword>
<feature type="region of interest" description="Disordered" evidence="8">
    <location>
        <begin position="717"/>
        <end position="747"/>
    </location>
</feature>
<protein>
    <submittedName>
        <fullName evidence="11">Carbon starvation CstA family protein</fullName>
    </submittedName>
</protein>
<proteinExistence type="inferred from homology"/>
<feature type="transmembrane region" description="Helical" evidence="9">
    <location>
        <begin position="234"/>
        <end position="253"/>
    </location>
</feature>
<evidence type="ECO:0000256" key="1">
    <source>
        <dbReference type="ARBA" id="ARBA00004651"/>
    </source>
</evidence>
<gene>
    <name evidence="11" type="ORF">QWM81_23600</name>
</gene>
<feature type="transmembrane region" description="Helical" evidence="9">
    <location>
        <begin position="525"/>
        <end position="543"/>
    </location>
</feature>
<keyword evidence="5 9" id="KW-0812">Transmembrane</keyword>
<evidence type="ECO:0000313" key="11">
    <source>
        <dbReference type="EMBL" id="MDN3296975.1"/>
    </source>
</evidence>
<feature type="domain" description="CstA N-terminal" evidence="10">
    <location>
        <begin position="47"/>
        <end position="604"/>
    </location>
</feature>
<keyword evidence="7 9" id="KW-0472">Membrane</keyword>
<evidence type="ECO:0000256" key="6">
    <source>
        <dbReference type="ARBA" id="ARBA00022989"/>
    </source>
</evidence>
<feature type="transmembrane region" description="Helical" evidence="9">
    <location>
        <begin position="20"/>
        <end position="39"/>
    </location>
</feature>
<dbReference type="Proteomes" id="UP001174050">
    <property type="component" value="Unassembled WGS sequence"/>
</dbReference>
<organism evidence="11 12">
    <name type="scientific">Streptomyces ficellus</name>
    <dbReference type="NCBI Taxonomy" id="1977088"/>
    <lineage>
        <taxon>Bacteria</taxon>
        <taxon>Bacillati</taxon>
        <taxon>Actinomycetota</taxon>
        <taxon>Actinomycetes</taxon>
        <taxon>Kitasatosporales</taxon>
        <taxon>Streptomycetaceae</taxon>
        <taxon>Streptomyces</taxon>
    </lineage>
</organism>
<name>A0ABT7ZBT3_9ACTN</name>
<accession>A0ABT7ZBT3</accession>
<feature type="transmembrane region" description="Helical" evidence="9">
    <location>
        <begin position="555"/>
        <end position="579"/>
    </location>
</feature>
<feature type="transmembrane region" description="Helical" evidence="9">
    <location>
        <begin position="586"/>
        <end position="606"/>
    </location>
</feature>
<feature type="transmembrane region" description="Helical" evidence="9">
    <location>
        <begin position="45"/>
        <end position="65"/>
    </location>
</feature>
<feature type="transmembrane region" description="Helical" evidence="9">
    <location>
        <begin position="268"/>
        <end position="288"/>
    </location>
</feature>
<evidence type="ECO:0000256" key="5">
    <source>
        <dbReference type="ARBA" id="ARBA00022692"/>
    </source>
</evidence>
<feature type="transmembrane region" description="Helical" evidence="9">
    <location>
        <begin position="171"/>
        <end position="196"/>
    </location>
</feature>
<keyword evidence="12" id="KW-1185">Reference proteome</keyword>
<feature type="transmembrane region" description="Helical" evidence="9">
    <location>
        <begin position="106"/>
        <end position="125"/>
    </location>
</feature>
<evidence type="ECO:0000256" key="4">
    <source>
        <dbReference type="ARBA" id="ARBA00022475"/>
    </source>
</evidence>
<sequence>MPEPSAPPKASRTGLTPRSVVIWSLVALVGAAGWGVLALSRGEEISAAWMLAAALGSYAIAYRFYSRFIANRVLKVDKTRATPAERLDNGVDFHPTDRRVLFGHHFAAVAGAGPLVGPVLAAQMGYLPGTIWIIVGVIFAGAVQDMVTLFFSTRRNGRSLGQMARDEIGPFGGAAALIAVFAIMIILLAVLALVIVNALAHSPWGVFSIGMTIPIALFMGVYLRVLRPGRVTEVSLIGVALLLLAIVAGGWVAESSLADTFTLEPGTLVIWMIVYGFLASVLPVWMLLAPRDYLSTFMKVGTIALLAIGVFVALPTLKMPAFTDFASRGDGPVFAGSMFPFVFITIACGALSGFHSLVSSGTTPKMVQKETQIRMIGYGAMLTESFVAVMAMIAACIIDPGLYFAINSPAGVVGTTVQSASEAVTNFGFTISPDALAKAAADVEEASLLSRTGGAPTFALGMAEIFSAVVGGTAMKAFWYHFAIMFEALFILTTVDAGTRVGRFMLQDMLGNVYKPFKQVSWKPGVWFASAVVVGGWGYFLWVGVHDPLGGINQLFPLFGIANQLLAAVALAVCTTLLVKSGRLKWAWVTAVPLAWDVAVTLTASWQKIFSADPRVGFFAQRDKYQAGIDSGQVLPPAKSMDDMHTVVTNSTVDGVLSALFALLIIVVIADAGRVCFKAVTNPAGVKLSEAPYTESKLVAPAGLFPTAEEKAELVAAGLGPEGGMRRNGRGEDGGTGEAVPTGSGAK</sequence>
<dbReference type="Pfam" id="PF02554">
    <property type="entry name" value="CstA"/>
    <property type="match status" value="1"/>
</dbReference>
<feature type="transmembrane region" description="Helical" evidence="9">
    <location>
        <begin position="300"/>
        <end position="317"/>
    </location>
</feature>
<keyword evidence="4" id="KW-1003">Cell membrane</keyword>
<dbReference type="InterPro" id="IPR051605">
    <property type="entry name" value="CstA"/>
</dbReference>
<evidence type="ECO:0000256" key="3">
    <source>
        <dbReference type="ARBA" id="ARBA00022448"/>
    </source>
</evidence>
<evidence type="ECO:0000256" key="9">
    <source>
        <dbReference type="SAM" id="Phobius"/>
    </source>
</evidence>
<dbReference type="RefSeq" id="WP_290114331.1">
    <property type="nucleotide sequence ID" value="NZ_JAUEPL010000042.1"/>
</dbReference>
<comment type="similarity">
    <text evidence="2">Belongs to the peptide transporter carbon starvation (CstA) (TC 2.A.114) family.</text>
</comment>
<comment type="caution">
    <text evidence="11">The sequence shown here is derived from an EMBL/GenBank/DDBJ whole genome shotgun (WGS) entry which is preliminary data.</text>
</comment>
<dbReference type="PANTHER" id="PTHR30252">
    <property type="entry name" value="INNER MEMBRANE PEPTIDE TRANSPORTER"/>
    <property type="match status" value="1"/>
</dbReference>
<evidence type="ECO:0000259" key="10">
    <source>
        <dbReference type="Pfam" id="PF02554"/>
    </source>
</evidence>
<feature type="transmembrane region" description="Helical" evidence="9">
    <location>
        <begin position="478"/>
        <end position="499"/>
    </location>
</feature>